<gene>
    <name evidence="3" type="ORF">PVL29_011928</name>
</gene>
<proteinExistence type="predicted"/>
<evidence type="ECO:0000256" key="1">
    <source>
        <dbReference type="ARBA" id="ARBA00022574"/>
    </source>
</evidence>
<dbReference type="PANTHER" id="PTHR10971">
    <property type="entry name" value="MRNA EXPORT FACTOR AND BUB3"/>
    <property type="match status" value="1"/>
</dbReference>
<dbReference type="AlphaFoldDB" id="A0AA38ZRE3"/>
<evidence type="ECO:0000313" key="4">
    <source>
        <dbReference type="Proteomes" id="UP001168098"/>
    </source>
</evidence>
<accession>A0AA38ZRE3</accession>
<dbReference type="Gene3D" id="2.130.10.10">
    <property type="entry name" value="YVTN repeat-like/Quinoprotein amine dehydrogenase"/>
    <property type="match status" value="1"/>
</dbReference>
<protein>
    <submittedName>
        <fullName evidence="3">Uncharacterized protein</fullName>
    </submittedName>
</protein>
<reference evidence="3 4" key="1">
    <citation type="journal article" date="2023" name="BMC Biotechnol.">
        <title>Vitis rotundifolia cv Carlos genome sequencing.</title>
        <authorList>
            <person name="Huff M."/>
            <person name="Hulse-Kemp A."/>
            <person name="Scheffler B."/>
            <person name="Youngblood R."/>
            <person name="Simpson S."/>
            <person name="Babiker E."/>
            <person name="Staton M."/>
        </authorList>
    </citation>
    <scope>NUCLEOTIDE SEQUENCE [LARGE SCALE GENOMIC DNA]</scope>
    <source>
        <tissue evidence="3">Leaf</tissue>
    </source>
</reference>
<dbReference type="EMBL" id="JARBHA010000009">
    <property type="protein sequence ID" value="KAJ9693013.1"/>
    <property type="molecule type" value="Genomic_DNA"/>
</dbReference>
<evidence type="ECO:0000313" key="3">
    <source>
        <dbReference type="EMBL" id="KAJ9693013.1"/>
    </source>
</evidence>
<sequence>MEGSCLQFQNLIHDAIFRIRFPSQSNNLLVSSWDCSLRLYDVDGWVLRLEAPMDSAPWFKVVVLVTDSEGPRAYRSRCIGLPLVLVLIVMLGGWDNKIMLWDTCMKKAPGCVKIMGAEVESMSLSVFNFLVSTEALVNTYDLRMLERPAQVRTIVQRYAFTIRKLPGKARKCMCRGDDHLAWKHFVSLEAFWIFGTGFVWYRRGHSQRIVAQVFPY</sequence>
<name>A0AA38ZRE3_VITRO</name>
<dbReference type="Proteomes" id="UP001168098">
    <property type="component" value="Unassembled WGS sequence"/>
</dbReference>
<comment type="caution">
    <text evidence="3">The sequence shown here is derived from an EMBL/GenBank/DDBJ whole genome shotgun (WGS) entry which is preliminary data.</text>
</comment>
<dbReference type="InterPro" id="IPR036322">
    <property type="entry name" value="WD40_repeat_dom_sf"/>
</dbReference>
<keyword evidence="4" id="KW-1185">Reference proteome</keyword>
<keyword evidence="1" id="KW-0853">WD repeat</keyword>
<keyword evidence="2" id="KW-0677">Repeat</keyword>
<dbReference type="SUPFAM" id="SSF50978">
    <property type="entry name" value="WD40 repeat-like"/>
    <property type="match status" value="1"/>
</dbReference>
<dbReference type="InterPro" id="IPR015943">
    <property type="entry name" value="WD40/YVTN_repeat-like_dom_sf"/>
</dbReference>
<evidence type="ECO:0000256" key="2">
    <source>
        <dbReference type="ARBA" id="ARBA00022737"/>
    </source>
</evidence>
<organism evidence="3 4">
    <name type="scientific">Vitis rotundifolia</name>
    <name type="common">Muscadine grape</name>
    <dbReference type="NCBI Taxonomy" id="103349"/>
    <lineage>
        <taxon>Eukaryota</taxon>
        <taxon>Viridiplantae</taxon>
        <taxon>Streptophyta</taxon>
        <taxon>Embryophyta</taxon>
        <taxon>Tracheophyta</taxon>
        <taxon>Spermatophyta</taxon>
        <taxon>Magnoliopsida</taxon>
        <taxon>eudicotyledons</taxon>
        <taxon>Gunneridae</taxon>
        <taxon>Pentapetalae</taxon>
        <taxon>rosids</taxon>
        <taxon>Vitales</taxon>
        <taxon>Vitaceae</taxon>
        <taxon>Viteae</taxon>
        <taxon>Vitis</taxon>
    </lineage>
</organism>